<gene>
    <name evidence="6" type="ORF">CSUB_C0070</name>
    <name evidence="5" type="ORF">HGMM_F25E12C26</name>
</gene>
<keyword evidence="5" id="KW-0670">Pyruvate</keyword>
<dbReference type="STRING" id="311458.CSUB_C0070"/>
<dbReference type="InterPro" id="IPR011894">
    <property type="entry name" value="PorC_KorC"/>
</dbReference>
<protein>
    <recommendedName>
        <fullName evidence="1">pyruvate synthase</fullName>
        <ecNumber evidence="1">1.2.7.1</ecNumber>
    </recommendedName>
</protein>
<dbReference type="EMBL" id="AP011827">
    <property type="protein sequence ID" value="BAJ47105.1"/>
    <property type="molecule type" value="Genomic_DNA"/>
</dbReference>
<feature type="domain" description="4Fe-4S ferredoxin-type" evidence="4">
    <location>
        <begin position="230"/>
        <end position="259"/>
    </location>
</feature>
<dbReference type="InterPro" id="IPR019752">
    <property type="entry name" value="Pyrv/ketoisovalerate_OxRed_cat"/>
</dbReference>
<evidence type="ECO:0000256" key="2">
    <source>
        <dbReference type="ARBA" id="ARBA00023002"/>
    </source>
</evidence>
<dbReference type="Pfam" id="PF01558">
    <property type="entry name" value="POR"/>
    <property type="match status" value="1"/>
</dbReference>
<dbReference type="GO" id="GO:0051539">
    <property type="term" value="F:4 iron, 4 sulfur cluster binding"/>
    <property type="evidence" value="ECO:0007669"/>
    <property type="project" value="InterPro"/>
</dbReference>
<dbReference type="Proteomes" id="UP000008120">
    <property type="component" value="Chromosome"/>
</dbReference>
<evidence type="ECO:0000313" key="5">
    <source>
        <dbReference type="EMBL" id="BAJ47105.1"/>
    </source>
</evidence>
<dbReference type="EMBL" id="BA000048">
    <property type="protein sequence ID" value="BAJ49934.1"/>
    <property type="molecule type" value="Genomic_DNA"/>
</dbReference>
<evidence type="ECO:0000313" key="7">
    <source>
        <dbReference type="Proteomes" id="UP000008120"/>
    </source>
</evidence>
<feature type="domain" description="4Fe-4S ferredoxin-type" evidence="4">
    <location>
        <begin position="260"/>
        <end position="289"/>
    </location>
</feature>
<evidence type="ECO:0000256" key="3">
    <source>
        <dbReference type="ARBA" id="ARBA00049357"/>
    </source>
</evidence>
<evidence type="ECO:0000313" key="6">
    <source>
        <dbReference type="EMBL" id="BAJ49934.1"/>
    </source>
</evidence>
<dbReference type="InterPro" id="IPR051626">
    <property type="entry name" value="Oxidoreductase_gamma_subunit"/>
</dbReference>
<comment type="catalytic activity">
    <reaction evidence="3">
        <text>2 oxidized [2Fe-2S]-[ferredoxin] + pyruvate + CoA = 2 reduced [2Fe-2S]-[ferredoxin] + acetyl-CoA + CO2 + H(+)</text>
        <dbReference type="Rhea" id="RHEA:12765"/>
        <dbReference type="Rhea" id="RHEA-COMP:10000"/>
        <dbReference type="Rhea" id="RHEA-COMP:10001"/>
        <dbReference type="ChEBI" id="CHEBI:15361"/>
        <dbReference type="ChEBI" id="CHEBI:15378"/>
        <dbReference type="ChEBI" id="CHEBI:16526"/>
        <dbReference type="ChEBI" id="CHEBI:33737"/>
        <dbReference type="ChEBI" id="CHEBI:33738"/>
        <dbReference type="ChEBI" id="CHEBI:57287"/>
        <dbReference type="ChEBI" id="CHEBI:57288"/>
        <dbReference type="EC" id="1.2.7.1"/>
    </reaction>
</comment>
<keyword evidence="2 5" id="KW-0560">Oxidoreductase</keyword>
<dbReference type="InterPro" id="IPR011898">
    <property type="entry name" value="PorD_KorD"/>
</dbReference>
<dbReference type="BioCyc" id="CCAL311458:G131R-69-MONOMER"/>
<dbReference type="PANTHER" id="PTHR43366:SF1">
    <property type="entry name" value="PYRUVATE SYNTHASE SUBUNIT PORC"/>
    <property type="match status" value="1"/>
</dbReference>
<dbReference type="InterPro" id="IPR017896">
    <property type="entry name" value="4Fe4S_Fe-S-bd"/>
</dbReference>
<dbReference type="SUPFAM" id="SSF53323">
    <property type="entry name" value="Pyruvate-ferredoxin oxidoreductase, PFOR, domain III"/>
    <property type="match status" value="1"/>
</dbReference>
<evidence type="ECO:0000259" key="4">
    <source>
        <dbReference type="PROSITE" id="PS51379"/>
    </source>
</evidence>
<proteinExistence type="predicted"/>
<reference evidence="5 7" key="1">
    <citation type="journal article" date="2005" name="Environ. Microbiol.">
        <title>Genetic and functional properties of uncultivated thermophilic crenarchaeotes from a subsurface gold mine as revealed by analysis of genome fragments.</title>
        <authorList>
            <person name="Nunoura T."/>
            <person name="Hirayama H."/>
            <person name="Takami H."/>
            <person name="Oida H."/>
            <person name="Nishi S."/>
            <person name="Shimamura S."/>
            <person name="Suzuki Y."/>
            <person name="Inagaki F."/>
            <person name="Takai K."/>
            <person name="Nealson K.H."/>
            <person name="Horikoshi K."/>
        </authorList>
    </citation>
    <scope>NUCLEOTIDE SEQUENCE [LARGE SCALE GENOMIC DNA]</scope>
</reference>
<organism evidence="5 7">
    <name type="scientific">Caldiarchaeum subterraneum</name>
    <dbReference type="NCBI Taxonomy" id="311458"/>
    <lineage>
        <taxon>Archaea</taxon>
        <taxon>Nitrososphaerota</taxon>
        <taxon>Candidatus Caldarchaeales</taxon>
        <taxon>Candidatus Caldarchaeaceae</taxon>
        <taxon>Candidatus Caldarchaeum</taxon>
    </lineage>
</organism>
<dbReference type="Gene3D" id="3.40.920.10">
    <property type="entry name" value="Pyruvate-ferredoxin oxidoreductase, PFOR, domain III"/>
    <property type="match status" value="1"/>
</dbReference>
<dbReference type="AlphaFoldDB" id="E6N486"/>
<evidence type="ECO:0000256" key="1">
    <source>
        <dbReference type="ARBA" id="ARBA00012822"/>
    </source>
</evidence>
<sequence>MLRIRFHGRGGQGVKTSSRILGRAAFSAGLFAQDFPIYGAERRGAPVTAFTRISHSPIMERGYIFNPHIVVVMDETLLADAQARPLEGLPRGGVALINSARGPMVSEDQAGHVFMRINFTDPALRIIGKPIVSVSAAAAAAKLCGLRKQHVEEAVREELAELGVRDELLQKNLTLMSETYDNTPRYSIKVDEESERVVELVDPVSGRVVFSDVFAAGNAVRRSTGNWRVFRPVVDYGKCTGCKVCFVYCPDSAISLDAENKPVIDYEHCKGCLICVVECPIRAISSVREVEIFA</sequence>
<name>E6N486_CALS0</name>
<accession>E6N486</accession>
<dbReference type="SUPFAM" id="SSF54862">
    <property type="entry name" value="4Fe-4S ferredoxins"/>
    <property type="match status" value="1"/>
</dbReference>
<dbReference type="PROSITE" id="PS00198">
    <property type="entry name" value="4FE4S_FER_1"/>
    <property type="match status" value="2"/>
</dbReference>
<dbReference type="PROSITE" id="PS51379">
    <property type="entry name" value="4FE4S_FER_2"/>
    <property type="match status" value="2"/>
</dbReference>
<dbReference type="InterPro" id="IPR002869">
    <property type="entry name" value="Pyrv_flavodox_OxRed_cen"/>
</dbReference>
<dbReference type="NCBIfam" id="TIGR02179">
    <property type="entry name" value="PorD_KorD"/>
    <property type="match status" value="1"/>
</dbReference>
<dbReference type="Gene3D" id="3.30.70.20">
    <property type="match status" value="1"/>
</dbReference>
<dbReference type="PANTHER" id="PTHR43366">
    <property type="entry name" value="PYRUVATE SYNTHASE SUBUNIT PORC"/>
    <property type="match status" value="1"/>
</dbReference>
<dbReference type="EC" id="1.2.7.1" evidence="1"/>
<reference evidence="5 7" key="2">
    <citation type="journal article" date="2011" name="Nucleic Acids Res.">
        <title>Insights into the evolution of Archaea and eukaryotic protein modifier systems revealed by the genome of a novel archaeal group.</title>
        <authorList>
            <person name="Nunoura T."/>
            <person name="Takaki Y."/>
            <person name="Kakuta J."/>
            <person name="Nishi S."/>
            <person name="Sugahara J."/>
            <person name="Kazama H."/>
            <person name="Chee G."/>
            <person name="Hattori M."/>
            <person name="Kanai A."/>
            <person name="Atomi H."/>
            <person name="Takai K."/>
            <person name="Takami H."/>
        </authorList>
    </citation>
    <scope>NUCLEOTIDE SEQUENCE [LARGE SCALE GENOMIC DNA]</scope>
</reference>
<dbReference type="GO" id="GO:0019164">
    <property type="term" value="F:pyruvate synthase activity"/>
    <property type="evidence" value="ECO:0007669"/>
    <property type="project" value="UniProtKB-EC"/>
</dbReference>
<dbReference type="NCBIfam" id="TIGR02175">
    <property type="entry name" value="PorC_KorC"/>
    <property type="match status" value="1"/>
</dbReference>
<dbReference type="InterPro" id="IPR017900">
    <property type="entry name" value="4Fe4S_Fe_S_CS"/>
</dbReference>
<dbReference type="KEGG" id="csu:CSUB_C0070"/>
<dbReference type="Pfam" id="PF12838">
    <property type="entry name" value="Fer4_7"/>
    <property type="match status" value="1"/>
</dbReference>